<dbReference type="KEGG" id="ptm:PTMB.122"/>
<dbReference type="OrthoDB" id="10456140at2759"/>
<evidence type="ECO:0000313" key="4">
    <source>
        <dbReference type="Proteomes" id="UP000000600"/>
    </source>
</evidence>
<feature type="coiled-coil region" evidence="1">
    <location>
        <begin position="254"/>
        <end position="281"/>
    </location>
</feature>
<organism evidence="2 4">
    <name type="scientific">Paramecium tetraurelia</name>
    <dbReference type="NCBI Taxonomy" id="5888"/>
    <lineage>
        <taxon>Eukaryota</taxon>
        <taxon>Sar</taxon>
        <taxon>Alveolata</taxon>
        <taxon>Ciliophora</taxon>
        <taxon>Intramacronucleata</taxon>
        <taxon>Oligohymenophorea</taxon>
        <taxon>Peniculida</taxon>
        <taxon>Parameciidae</taxon>
        <taxon>Paramecium</taxon>
    </lineage>
</organism>
<sequence length="368" mass="43766">MNSNDNNFCLSHKAREEFVCVNSLCIDKQKKLSCYKCLEAQHIHQHNPREDFKSIYTIVEQINLEKEERLIILRNAKQWSINQKKENRQALEKSKLFSPQFINEMSSKIDEQYEECCHKINYLQICLEDVNPITPYSLPTLIRFYKQSTKEFSEEVEIVKFKSFGSSQLSQRQSDTALIETLKKMQDQVKALEQKVDQLSTQNHVQLGKNHYYPAIIISLITIIIIQFFSPQSKFQIEIQEKFEEAYSECKNFNSEINQKFQEANNELQKLNSQHKSIIDQKFESYKNQVNNAQMDLENNYFDLRGQTDNNQLAFESLKSQLNNFNLKLNELESQTKKILDIFNERAQKFHHHDPNMRHFKQRFHDWA</sequence>
<dbReference type="KEGG" id="ptm:GSPATT00000417001"/>
<keyword evidence="4" id="KW-1185">Reference proteome</keyword>
<gene>
    <name evidence="3" type="ORF">GSPATT00000417001</name>
    <name evidence="2" type="ORF">PTMB.122</name>
</gene>
<reference evidence="3 4" key="2">
    <citation type="journal article" date="2006" name="Nature">
        <title>Global trends of whole-genome duplications revealed by the ciliate Paramecium tetraurelia.</title>
        <authorList>
            <consortium name="Genoscope"/>
            <person name="Aury J.-M."/>
            <person name="Jaillon O."/>
            <person name="Duret L."/>
            <person name="Noel B."/>
            <person name="Jubin C."/>
            <person name="Porcel B.M."/>
            <person name="Segurens B."/>
            <person name="Daubin V."/>
            <person name="Anthouard V."/>
            <person name="Aiach N."/>
            <person name="Arnaiz O."/>
            <person name="Billaut A."/>
            <person name="Beisson J."/>
            <person name="Blanc I."/>
            <person name="Bouhouche K."/>
            <person name="Camara F."/>
            <person name="Duharcourt S."/>
            <person name="Guigo R."/>
            <person name="Gogendeau D."/>
            <person name="Katinka M."/>
            <person name="Keller A.-M."/>
            <person name="Kissmehl R."/>
            <person name="Klotz C."/>
            <person name="Koll F."/>
            <person name="Le Moue A."/>
            <person name="Lepere C."/>
            <person name="Malinsky S."/>
            <person name="Nowacki M."/>
            <person name="Nowak J.K."/>
            <person name="Plattner H."/>
            <person name="Poulain J."/>
            <person name="Ruiz F."/>
            <person name="Serrano V."/>
            <person name="Zagulski M."/>
            <person name="Dessen P."/>
            <person name="Betermier M."/>
            <person name="Weissenbach J."/>
            <person name="Scarpelli C."/>
            <person name="Schachter V."/>
            <person name="Sperling L."/>
            <person name="Meyer E."/>
            <person name="Cohen J."/>
            <person name="Wincker P."/>
        </authorList>
    </citation>
    <scope>NUCLEOTIDE SEQUENCE [LARGE SCALE GENOMIC DNA]</scope>
    <source>
        <strain evidence="3 4">Stock d4-2</strain>
    </source>
</reference>
<dbReference type="EMBL" id="CT867985">
    <property type="protein sequence ID" value="CAK55982.1"/>
    <property type="molecule type" value="Genomic_DNA"/>
</dbReference>
<dbReference type="RefSeq" id="XP_001346947.1">
    <property type="nucleotide sequence ID" value="XM_001346911.1"/>
</dbReference>
<feature type="coiled-coil region" evidence="1">
    <location>
        <begin position="175"/>
        <end position="202"/>
    </location>
</feature>
<protein>
    <submittedName>
        <fullName evidence="3">Chromosome undetermined scaffold_1, whole genome shotgun sequence</fullName>
    </submittedName>
</protein>
<evidence type="ECO:0000256" key="1">
    <source>
        <dbReference type="SAM" id="Coils"/>
    </source>
</evidence>
<reference evidence="2 4" key="1">
    <citation type="journal article" date="2004" name="Curr. Biol.">
        <title>High coding density on the largest Paramecium tetraurelia somatic chromosome.</title>
        <authorList>
            <person name="Zagulski M."/>
            <person name="Nowak J.K."/>
            <person name="Le Mouel A."/>
            <person name="Nowacki M."/>
            <person name="Migdalski A."/>
            <person name="Gromadka R."/>
            <person name="Noel B."/>
            <person name="Blanc I."/>
            <person name="Dessen P."/>
            <person name="Wincker P."/>
            <person name="Keller A.M."/>
            <person name="Cohen J."/>
            <person name="Meyer E."/>
            <person name="Sperling L."/>
        </authorList>
    </citation>
    <scope>NUCLEOTIDE SEQUENCE [LARGE SCALE GENOMIC DNA]</scope>
    <source>
        <strain evidence="2 4">Stock d4-2</strain>
    </source>
</reference>
<dbReference type="AlphaFoldDB" id="Q6BGA0"/>
<dbReference type="Proteomes" id="UP000000600">
    <property type="component" value="Unassembled WGS sequence"/>
</dbReference>
<evidence type="ECO:0000313" key="3">
    <source>
        <dbReference type="EMBL" id="CAK55982.1"/>
    </source>
</evidence>
<evidence type="ECO:0000313" key="2">
    <source>
        <dbReference type="EMBL" id="CAH03320.1"/>
    </source>
</evidence>
<accession>Q6BGA0</accession>
<dbReference type="InParanoid" id="Q6BGA0"/>
<proteinExistence type="predicted"/>
<dbReference type="HOGENOM" id="CLU_753262_0_0_1"/>
<dbReference type="GeneID" id="79573754"/>
<name>Q6BGA0_PARTE</name>
<dbReference type="GeneID" id="5009164"/>
<dbReference type="RefSeq" id="XP_001423380.1">
    <property type="nucleotide sequence ID" value="XM_001423343.1"/>
</dbReference>
<reference evidence="3" key="3">
    <citation type="submission" date="2006-03" db="EMBL/GenBank/DDBJ databases">
        <authorList>
            <consortium name="Genoscope"/>
        </authorList>
    </citation>
    <scope>NUCLEOTIDE SEQUENCE</scope>
    <source>
        <strain evidence="3">Stock d4-2</strain>
    </source>
</reference>
<dbReference type="EMBL" id="CR548612">
    <property type="protein sequence ID" value="CAH03320.1"/>
    <property type="molecule type" value="Genomic_DNA"/>
</dbReference>
<reference evidence="2" key="4">
    <citation type="submission" date="2006-11" db="EMBL/GenBank/DDBJ databases">
        <title>Paramecium megabase sequencing project.</title>
        <authorList>
            <person name="Nowak J.K."/>
            <person name="Migdalski A."/>
            <person name="Gromadka R."/>
            <person name="Zagulski M."/>
        </authorList>
    </citation>
    <scope>NUCLEOTIDE SEQUENCE</scope>
    <source>
        <strain evidence="2">Stock d4-2</strain>
    </source>
</reference>
<keyword evidence="1" id="KW-0175">Coiled coil</keyword>